<dbReference type="GO" id="GO:0006260">
    <property type="term" value="P:DNA replication"/>
    <property type="evidence" value="ECO:0007669"/>
    <property type="project" value="InterPro"/>
</dbReference>
<proteinExistence type="predicted"/>
<keyword evidence="2" id="KW-1185">Reference proteome</keyword>
<dbReference type="AlphaFoldDB" id="A0A938X006"/>
<accession>A0A938X006</accession>
<dbReference type="Gene3D" id="3.90.580.10">
    <property type="entry name" value="Zinc finger, CHC2-type domain"/>
    <property type="match status" value="1"/>
</dbReference>
<dbReference type="SUPFAM" id="SSF57783">
    <property type="entry name" value="Zinc beta-ribbon"/>
    <property type="match status" value="1"/>
</dbReference>
<dbReference type="Proteomes" id="UP000713880">
    <property type="component" value="Unassembled WGS sequence"/>
</dbReference>
<comment type="caution">
    <text evidence="1">The sequence shown here is derived from an EMBL/GenBank/DDBJ whole genome shotgun (WGS) entry which is preliminary data.</text>
</comment>
<reference evidence="1" key="1">
    <citation type="submission" date="2020-08" db="EMBL/GenBank/DDBJ databases">
        <authorList>
            <person name="Cejkova D."/>
            <person name="Kubasova T."/>
            <person name="Jahodarova E."/>
            <person name="Rychlik I."/>
        </authorList>
    </citation>
    <scope>NUCLEOTIDE SEQUENCE</scope>
    <source>
        <strain evidence="1">An420c</strain>
    </source>
</reference>
<protein>
    <submittedName>
        <fullName evidence="1">DNA primase</fullName>
    </submittedName>
</protein>
<evidence type="ECO:0000313" key="1">
    <source>
        <dbReference type="EMBL" id="MBM6826185.1"/>
    </source>
</evidence>
<gene>
    <name evidence="1" type="ORF">H6A13_03565</name>
</gene>
<dbReference type="GO" id="GO:0008270">
    <property type="term" value="F:zinc ion binding"/>
    <property type="evidence" value="ECO:0007669"/>
    <property type="project" value="InterPro"/>
</dbReference>
<sequence>MGLQPVRSHAEDSDFNCIFCGGKAKMNINYRKNVYGCVKCGAGGGMLGLYASYYNLTAREAYDEICEKLILKEPAKAAEFIAWEDMEKAVPESIRASEDEIHHTYSILLSHLTLSKKHLEDLMRRGLTEEQIRHEEYRSTPVFGLKKLTETLLEEGCTVQGVPGFYQDKNGQWTLNFHNRNSGFLIPVRTIDGKIQGMQIRADEVIEDRKYVWFSSGGRNMGTSSGSPVHMIGDADAEEVYVTEGPLKGTIAHYMTGKTFLCVAGVTQYKKMPEILKALKQRKLARVSEAYDMDKLIHCGVRPAKCPTCVFRGTCEPYGGFCSLADSLRRQVAEIHCPHLQVKRDNIQRGCMHLYRICKELSLPCQRMIWCLDDKGEWNGENKGIDDYYVALKQSEPL</sequence>
<dbReference type="InterPro" id="IPR036977">
    <property type="entry name" value="DNA_primase_Znf_CHC2"/>
</dbReference>
<organism evidence="1 2">
    <name type="scientific">Mordavella massiliensis</name>
    <dbReference type="NCBI Taxonomy" id="1871024"/>
    <lineage>
        <taxon>Bacteria</taxon>
        <taxon>Bacillati</taxon>
        <taxon>Bacillota</taxon>
        <taxon>Clostridia</taxon>
        <taxon>Eubacteriales</taxon>
        <taxon>Clostridiaceae</taxon>
        <taxon>Mordavella</taxon>
    </lineage>
</organism>
<evidence type="ECO:0000313" key="2">
    <source>
        <dbReference type="Proteomes" id="UP000713880"/>
    </source>
</evidence>
<dbReference type="EMBL" id="JACJLV010000007">
    <property type="protein sequence ID" value="MBM6826185.1"/>
    <property type="molecule type" value="Genomic_DNA"/>
</dbReference>
<name>A0A938X006_9CLOT</name>
<reference evidence="1" key="2">
    <citation type="journal article" date="2021" name="Sci. Rep.">
        <title>The distribution of antibiotic resistance genes in chicken gut microbiota commensals.</title>
        <authorList>
            <person name="Juricova H."/>
            <person name="Matiasovicova J."/>
            <person name="Kubasova T."/>
            <person name="Cejkova D."/>
            <person name="Rychlik I."/>
        </authorList>
    </citation>
    <scope>NUCLEOTIDE SEQUENCE</scope>
    <source>
        <strain evidence="1">An420c</strain>
    </source>
</reference>
<dbReference type="GO" id="GO:0003677">
    <property type="term" value="F:DNA binding"/>
    <property type="evidence" value="ECO:0007669"/>
    <property type="project" value="InterPro"/>
</dbReference>